<gene>
    <name evidence="2" type="ORF">AC579_1072</name>
</gene>
<dbReference type="EMBL" id="LFZO01000749">
    <property type="protein sequence ID" value="KXS98281.1"/>
    <property type="molecule type" value="Genomic_DNA"/>
</dbReference>
<evidence type="ECO:0000313" key="3">
    <source>
        <dbReference type="Proteomes" id="UP000073492"/>
    </source>
</evidence>
<sequence length="261" mass="27886">MDMNTGMGGFSLEHGSSTIGSIDAIFDESTPFSYIEDSNFGGNTFFDLFDTIREFLAHVSKPKGSAEPNSPPPASSSSSPTPLPRPPIVPSQPAVPSQAGVSSFPLFSIADLYSYSPDTAMSDIDMDDAVSFFGPDWNGENLPIPTPPTKPRRKKTGSEVFVGKDEQWAKRSNARLQESMMKKKNASDIACGFGGEEGGGIPASDSPTMMATPTPTSKVWKVGKKPYTGRKKKSKGGKGKASEVGVVMSSRKYQDLMPKLA</sequence>
<dbReference type="Proteomes" id="UP000073492">
    <property type="component" value="Unassembled WGS sequence"/>
</dbReference>
<feature type="compositionally biased region" description="Basic residues" evidence="1">
    <location>
        <begin position="221"/>
        <end position="238"/>
    </location>
</feature>
<comment type="caution">
    <text evidence="2">The sequence shown here is derived from an EMBL/GenBank/DDBJ whole genome shotgun (WGS) entry which is preliminary data.</text>
</comment>
<organism evidence="2 3">
    <name type="scientific">Pseudocercospora musae</name>
    <dbReference type="NCBI Taxonomy" id="113226"/>
    <lineage>
        <taxon>Eukaryota</taxon>
        <taxon>Fungi</taxon>
        <taxon>Dikarya</taxon>
        <taxon>Ascomycota</taxon>
        <taxon>Pezizomycotina</taxon>
        <taxon>Dothideomycetes</taxon>
        <taxon>Dothideomycetidae</taxon>
        <taxon>Mycosphaerellales</taxon>
        <taxon>Mycosphaerellaceae</taxon>
        <taxon>Pseudocercospora</taxon>
    </lineage>
</organism>
<proteinExistence type="predicted"/>
<feature type="compositionally biased region" description="Pro residues" evidence="1">
    <location>
        <begin position="81"/>
        <end position="90"/>
    </location>
</feature>
<feature type="region of interest" description="Disordered" evidence="1">
    <location>
        <begin position="191"/>
        <end position="249"/>
    </location>
</feature>
<feature type="region of interest" description="Disordered" evidence="1">
    <location>
        <begin position="140"/>
        <end position="159"/>
    </location>
</feature>
<evidence type="ECO:0000256" key="1">
    <source>
        <dbReference type="SAM" id="MobiDB-lite"/>
    </source>
</evidence>
<feature type="region of interest" description="Disordered" evidence="1">
    <location>
        <begin position="61"/>
        <end position="96"/>
    </location>
</feature>
<protein>
    <submittedName>
        <fullName evidence="2">Uncharacterized protein</fullName>
    </submittedName>
</protein>
<feature type="compositionally biased region" description="Gly residues" evidence="1">
    <location>
        <begin position="192"/>
        <end position="201"/>
    </location>
</feature>
<dbReference type="OrthoDB" id="10637602at2759"/>
<evidence type="ECO:0000313" key="2">
    <source>
        <dbReference type="EMBL" id="KXS98281.1"/>
    </source>
</evidence>
<feature type="compositionally biased region" description="Low complexity" evidence="1">
    <location>
        <begin position="207"/>
        <end position="216"/>
    </location>
</feature>
<accession>A0A139H784</accession>
<reference evidence="2 3" key="1">
    <citation type="submission" date="2015-07" db="EMBL/GenBank/DDBJ databases">
        <title>Comparative genomics of the Sigatoka disease complex on banana suggests a link between parallel evolutionary changes in Pseudocercospora fijiensis and Pseudocercospora eumusae and increased virulence on the banana host.</title>
        <authorList>
            <person name="Chang T.-C."/>
            <person name="Salvucci A."/>
            <person name="Crous P.W."/>
            <person name="Stergiopoulos I."/>
        </authorList>
    </citation>
    <scope>NUCLEOTIDE SEQUENCE [LARGE SCALE GENOMIC DNA]</scope>
    <source>
        <strain evidence="2 3">CBS 116634</strain>
    </source>
</reference>
<keyword evidence="3" id="KW-1185">Reference proteome</keyword>
<dbReference type="AlphaFoldDB" id="A0A139H784"/>
<name>A0A139H784_9PEZI</name>